<comment type="caution">
    <text evidence="3">The sequence shown here is derived from an EMBL/GenBank/DDBJ whole genome shotgun (WGS) entry which is preliminary data.</text>
</comment>
<feature type="region of interest" description="Disordered" evidence="1">
    <location>
        <begin position="212"/>
        <end position="237"/>
    </location>
</feature>
<evidence type="ECO:0000313" key="3">
    <source>
        <dbReference type="EMBL" id="KAF0322262.1"/>
    </source>
</evidence>
<dbReference type="EMBL" id="WOWK01000063">
    <property type="protein sequence ID" value="KAF0322262.1"/>
    <property type="molecule type" value="Genomic_DNA"/>
</dbReference>
<feature type="compositionally biased region" description="Pro residues" evidence="1">
    <location>
        <begin position="553"/>
        <end position="567"/>
    </location>
</feature>
<feature type="signal peptide" evidence="2">
    <location>
        <begin position="1"/>
        <end position="23"/>
    </location>
</feature>
<feature type="compositionally biased region" description="Low complexity" evidence="1">
    <location>
        <begin position="311"/>
        <end position="333"/>
    </location>
</feature>
<gene>
    <name evidence="3" type="ORF">GQ607_010551</name>
</gene>
<organism evidence="3 4">
    <name type="scientific">Colletotrichum asianum</name>
    <dbReference type="NCBI Taxonomy" id="702518"/>
    <lineage>
        <taxon>Eukaryota</taxon>
        <taxon>Fungi</taxon>
        <taxon>Dikarya</taxon>
        <taxon>Ascomycota</taxon>
        <taxon>Pezizomycotina</taxon>
        <taxon>Sordariomycetes</taxon>
        <taxon>Hypocreomycetidae</taxon>
        <taxon>Glomerellales</taxon>
        <taxon>Glomerellaceae</taxon>
        <taxon>Colletotrichum</taxon>
        <taxon>Colletotrichum gloeosporioides species complex</taxon>
    </lineage>
</organism>
<keyword evidence="2" id="KW-0732">Signal</keyword>
<reference evidence="3 4" key="1">
    <citation type="submission" date="2019-12" db="EMBL/GenBank/DDBJ databases">
        <title>A genome sequence resource for the geographically widespread anthracnose pathogen Colletotrichum asianum.</title>
        <authorList>
            <person name="Meng Y."/>
        </authorList>
    </citation>
    <scope>NUCLEOTIDE SEQUENCE [LARGE SCALE GENOMIC DNA]</scope>
    <source>
        <strain evidence="3 4">ICMP 18580</strain>
    </source>
</reference>
<evidence type="ECO:0000256" key="2">
    <source>
        <dbReference type="SAM" id="SignalP"/>
    </source>
</evidence>
<feature type="chain" id="PRO_5034111406" evidence="2">
    <location>
        <begin position="24"/>
        <end position="688"/>
    </location>
</feature>
<protein>
    <submittedName>
        <fullName evidence="3">Uncharacterized protein</fullName>
    </submittedName>
</protein>
<feature type="non-terminal residue" evidence="3">
    <location>
        <position position="1"/>
    </location>
</feature>
<evidence type="ECO:0000313" key="4">
    <source>
        <dbReference type="Proteomes" id="UP000434172"/>
    </source>
</evidence>
<name>A0A8H3WCQ5_9PEZI</name>
<evidence type="ECO:0000256" key="1">
    <source>
        <dbReference type="SAM" id="MobiDB-lite"/>
    </source>
</evidence>
<feature type="region of interest" description="Disordered" evidence="1">
    <location>
        <begin position="550"/>
        <end position="572"/>
    </location>
</feature>
<feature type="region of interest" description="Disordered" evidence="1">
    <location>
        <begin position="294"/>
        <end position="341"/>
    </location>
</feature>
<proteinExistence type="predicted"/>
<keyword evidence="4" id="KW-1185">Reference proteome</keyword>
<accession>A0A8H3WCQ5</accession>
<sequence>ICPSTLKSYTLVVLGLLSNAGAATQLHDQPLASVTNEGHLTARQTVDPAAGRVVVAAIEQAKSGQIGVNPPGAEPTPGKIEAHTRYLTLEQGTTKWIGDNSQYIEITTVTSVGSGETAVATVTNAVTASKNAAGGLNILLSPGLKAKLEAIVKEVTSCAAKHRRKPRNVFYKRQGGPACGLADYVQRVAADTELRNSFARPLTDQVLTEEYDSGYESGPGSEDGWVDGGEAEGGAESAVEETVIFSSEEEAEALGAALSGGEAAANAAVWGSSTITAGSFLAWVWGHNQNGKAIPNANEIPKESIHRVTKTKTSTRSTSTSSSSCPTGTPPSCDGDCKPTSSKIEDPKATGLVDWACSEGKTKGCSCFPSTVTQVTISDIVFDQAVLDALKNIKEEPQQPPQPEISIECPGELTNVPSKFFLDSTSKTFCERVMNNIGAPQGPTPYDISGNEIPRLKAALATQQQTKRGFVRRTPPENIDDYQDYTIFLSFLPLDDECHVDDEDVCRSAWDKLVKSNCGSNHGSAGDRMFRKASIDVGCGNFTWEVEKMAEPAPEPAPEPTPEPAPKPTLGTRECNKQYEHLDVSGKAQKQWSFIGCSLDARNKKMKEGDGDIHWYGRPAPERGNWRITWINGCKDAVEQSAEFPIEGDKSITCESIMRDNYLSCNNGGTGGKIEAGCLRYEFYPDKK</sequence>
<dbReference type="OrthoDB" id="4839735at2759"/>
<dbReference type="Proteomes" id="UP000434172">
    <property type="component" value="Unassembled WGS sequence"/>
</dbReference>
<dbReference type="AlphaFoldDB" id="A0A8H3WCQ5"/>